<dbReference type="Proteomes" id="UP000294894">
    <property type="component" value="Chromosome"/>
</dbReference>
<dbReference type="AlphaFoldDB" id="A0A4P7GMP2"/>
<evidence type="ECO:0000256" key="4">
    <source>
        <dbReference type="ARBA" id="ARBA00023136"/>
    </source>
</evidence>
<feature type="region of interest" description="Disordered" evidence="5">
    <location>
        <begin position="1"/>
        <end position="21"/>
    </location>
</feature>
<name>A0A4P7GMP2_9ACTN</name>
<evidence type="ECO:0000313" key="8">
    <source>
        <dbReference type="Proteomes" id="UP000294894"/>
    </source>
</evidence>
<dbReference type="Gene3D" id="1.10.357.140">
    <property type="entry name" value="UbiA prenyltransferase"/>
    <property type="match status" value="1"/>
</dbReference>
<feature type="transmembrane region" description="Helical" evidence="6">
    <location>
        <begin position="103"/>
        <end position="120"/>
    </location>
</feature>
<evidence type="ECO:0000256" key="3">
    <source>
        <dbReference type="ARBA" id="ARBA00022989"/>
    </source>
</evidence>
<evidence type="ECO:0000256" key="1">
    <source>
        <dbReference type="ARBA" id="ARBA00004141"/>
    </source>
</evidence>
<dbReference type="Pfam" id="PF01040">
    <property type="entry name" value="UbiA"/>
    <property type="match status" value="1"/>
</dbReference>
<feature type="transmembrane region" description="Helical" evidence="6">
    <location>
        <begin position="150"/>
        <end position="169"/>
    </location>
</feature>
<feature type="transmembrane region" description="Helical" evidence="6">
    <location>
        <begin position="225"/>
        <end position="246"/>
    </location>
</feature>
<dbReference type="GO" id="GO:0016765">
    <property type="term" value="F:transferase activity, transferring alkyl or aryl (other than methyl) groups"/>
    <property type="evidence" value="ECO:0007669"/>
    <property type="project" value="InterPro"/>
</dbReference>
<evidence type="ECO:0000256" key="6">
    <source>
        <dbReference type="SAM" id="Phobius"/>
    </source>
</evidence>
<feature type="transmembrane region" description="Helical" evidence="6">
    <location>
        <begin position="181"/>
        <end position="204"/>
    </location>
</feature>
<dbReference type="InterPro" id="IPR044878">
    <property type="entry name" value="UbiA_sf"/>
</dbReference>
<protein>
    <recommendedName>
        <fullName evidence="9">Ubiquinone biosynthesis protein UbiA</fullName>
    </recommendedName>
</protein>
<comment type="subcellular location">
    <subcellularLocation>
        <location evidence="1">Membrane</location>
        <topology evidence="1">Multi-pass membrane protein</topology>
    </subcellularLocation>
</comment>
<evidence type="ECO:0000256" key="2">
    <source>
        <dbReference type="ARBA" id="ARBA00022692"/>
    </source>
</evidence>
<dbReference type="GO" id="GO:0016020">
    <property type="term" value="C:membrane"/>
    <property type="evidence" value="ECO:0007669"/>
    <property type="project" value="UniProtKB-SubCell"/>
</dbReference>
<accession>A0A4P7GMP2</accession>
<sequence>MDGTTTADGPPRRRTQRSWRSWRPVAMVQAAHPRLGLLSALGLAGGAALSGRPTREVAMVLATAVVGQAVLGWHNDLVDRERDTAHDRQDKPLAQGRLDPGSMWFWLAVGVLLVVPLAVFHGLWAAGAYLGALVLGLVGNVVLRRGMLSWLTWAASYALYPAFLAYGGWGGVGREAPPEVAMTFLAALLGVCVHVLAALPGLVADNEDGLRHLPLRLALRIGAPRLLWATLVATALVLAALLGTGARVGLTQ</sequence>
<evidence type="ECO:0000256" key="5">
    <source>
        <dbReference type="SAM" id="MobiDB-lite"/>
    </source>
</evidence>
<proteinExistence type="predicted"/>
<dbReference type="EMBL" id="CP038267">
    <property type="protein sequence ID" value="QBR93435.1"/>
    <property type="molecule type" value="Genomic_DNA"/>
</dbReference>
<evidence type="ECO:0008006" key="9">
    <source>
        <dbReference type="Google" id="ProtNLM"/>
    </source>
</evidence>
<feature type="transmembrane region" description="Helical" evidence="6">
    <location>
        <begin position="126"/>
        <end position="143"/>
    </location>
</feature>
<dbReference type="KEGG" id="noy:EXE57_15025"/>
<organism evidence="7 8">
    <name type="scientific">Nocardioides euryhalodurans</name>
    <dbReference type="NCBI Taxonomy" id="2518370"/>
    <lineage>
        <taxon>Bacteria</taxon>
        <taxon>Bacillati</taxon>
        <taxon>Actinomycetota</taxon>
        <taxon>Actinomycetes</taxon>
        <taxon>Propionibacteriales</taxon>
        <taxon>Nocardioidaceae</taxon>
        <taxon>Nocardioides</taxon>
    </lineage>
</organism>
<dbReference type="RefSeq" id="WP_135078867.1">
    <property type="nucleotide sequence ID" value="NZ_CP038267.1"/>
</dbReference>
<dbReference type="OrthoDB" id="3212588at2"/>
<keyword evidence="4 6" id="KW-0472">Membrane</keyword>
<evidence type="ECO:0000313" key="7">
    <source>
        <dbReference type="EMBL" id="QBR93435.1"/>
    </source>
</evidence>
<keyword evidence="3 6" id="KW-1133">Transmembrane helix</keyword>
<dbReference type="InterPro" id="IPR000537">
    <property type="entry name" value="UbiA_prenyltransferase"/>
</dbReference>
<keyword evidence="8" id="KW-1185">Reference proteome</keyword>
<keyword evidence="2 6" id="KW-0812">Transmembrane</keyword>
<gene>
    <name evidence="7" type="ORF">EXE57_15025</name>
</gene>
<reference evidence="7 8" key="1">
    <citation type="submission" date="2019-03" db="EMBL/GenBank/DDBJ databases">
        <title>Three New Species of Nocardioides, Nocardioides euryhalodurans sp. nov., Nocardioides seonyuensis sp. nov. and Nocardioides eburneoflavus sp. nov., Iolated from Soil.</title>
        <authorList>
            <person name="Roh S.G."/>
            <person name="Lee C."/>
            <person name="Kim M.-K."/>
            <person name="Kim S.B."/>
        </authorList>
    </citation>
    <scope>NUCLEOTIDE SEQUENCE [LARGE SCALE GENOMIC DNA]</scope>
    <source>
        <strain evidence="7 8">MMS17-SY117</strain>
    </source>
</reference>